<evidence type="ECO:0000256" key="1">
    <source>
        <dbReference type="SAM" id="MobiDB-lite"/>
    </source>
</evidence>
<feature type="compositionally biased region" description="Polar residues" evidence="1">
    <location>
        <begin position="157"/>
        <end position="179"/>
    </location>
</feature>
<dbReference type="Proteomes" id="UP001337655">
    <property type="component" value="Unassembled WGS sequence"/>
</dbReference>
<evidence type="ECO:0000313" key="3">
    <source>
        <dbReference type="Proteomes" id="UP001337655"/>
    </source>
</evidence>
<feature type="region of interest" description="Disordered" evidence="1">
    <location>
        <begin position="1"/>
        <end position="53"/>
    </location>
</feature>
<dbReference type="GeneID" id="89924483"/>
<comment type="caution">
    <text evidence="2">The sequence shown here is derived from an EMBL/GenBank/DDBJ whole genome shotgun (WGS) entry which is preliminary data.</text>
</comment>
<dbReference type="EMBL" id="JAVRRT010000004">
    <property type="protein sequence ID" value="KAK5173014.1"/>
    <property type="molecule type" value="Genomic_DNA"/>
</dbReference>
<dbReference type="RefSeq" id="XP_064661732.1">
    <property type="nucleotide sequence ID" value="XM_064800393.1"/>
</dbReference>
<proteinExistence type="predicted"/>
<feature type="compositionally biased region" description="Low complexity" evidence="1">
    <location>
        <begin position="185"/>
        <end position="199"/>
    </location>
</feature>
<name>A0AAV9PJC0_9PEZI</name>
<sequence length="451" mass="50044">MPPHRNVPSNTPSIKPVKPERTLRSHEENQERAYIAASRRSDRSLEARVESARRASDIHKKRTGRALRVTEQDVMNEEMYEEEDDDIPWRYRSVTSHLPLEDGLLSRRLQSMLSVQLEHQRLLGQAVNSTLEHNPQFRNQDFRNQAQFVSPNMMQMPQFNQNSMMPPQQLNRSPTSSRHSPYPMQQAQQQQQMKPQYHQRSASIATPQEWSSHYQYNQSGRTTPAPAATGDERRMSVPQNPVQQAQRSSSYSSHPSAPATPAFQQPSAVSPEQQTQQSASPYQTMSHAIGPFTTNLPMDTQQLLAGSDNYPAFDLFGPSNDFPMKVPQQPFYSYKPNASSGNSKTLPNTSVGLDQTLGTALDTNLTCDTNSGPYDTPNSASTGPLNSAFTEPGYGFGFDGTMGSMFGMDPFGGASGGNSGHVTPGIPGYNEPLFNDFLEQDIYGDIHAGPA</sequence>
<feature type="compositionally biased region" description="Polar residues" evidence="1">
    <location>
        <begin position="237"/>
        <end position="247"/>
    </location>
</feature>
<feature type="compositionally biased region" description="Basic and acidic residues" evidence="1">
    <location>
        <begin position="39"/>
        <end position="53"/>
    </location>
</feature>
<evidence type="ECO:0000313" key="2">
    <source>
        <dbReference type="EMBL" id="KAK5173014.1"/>
    </source>
</evidence>
<feature type="compositionally biased region" description="Low complexity" evidence="1">
    <location>
        <begin position="248"/>
        <end position="262"/>
    </location>
</feature>
<dbReference type="AlphaFoldDB" id="A0AAV9PJC0"/>
<accession>A0AAV9PJC0</accession>
<protein>
    <submittedName>
        <fullName evidence="2">Uncharacterized protein</fullName>
    </submittedName>
</protein>
<organism evidence="2 3">
    <name type="scientific">Saxophila tyrrhenica</name>
    <dbReference type="NCBI Taxonomy" id="1690608"/>
    <lineage>
        <taxon>Eukaryota</taxon>
        <taxon>Fungi</taxon>
        <taxon>Dikarya</taxon>
        <taxon>Ascomycota</taxon>
        <taxon>Pezizomycotina</taxon>
        <taxon>Dothideomycetes</taxon>
        <taxon>Dothideomycetidae</taxon>
        <taxon>Mycosphaerellales</taxon>
        <taxon>Extremaceae</taxon>
        <taxon>Saxophila</taxon>
    </lineage>
</organism>
<feature type="compositionally biased region" description="Polar residues" evidence="1">
    <location>
        <begin position="263"/>
        <end position="294"/>
    </location>
</feature>
<feature type="compositionally biased region" description="Basic and acidic residues" evidence="1">
    <location>
        <begin position="17"/>
        <end position="31"/>
    </location>
</feature>
<reference evidence="2 3" key="1">
    <citation type="submission" date="2023-08" db="EMBL/GenBank/DDBJ databases">
        <title>Black Yeasts Isolated from many extreme environments.</title>
        <authorList>
            <person name="Coleine C."/>
            <person name="Stajich J.E."/>
            <person name="Selbmann L."/>
        </authorList>
    </citation>
    <scope>NUCLEOTIDE SEQUENCE [LARGE SCALE GENOMIC DNA]</scope>
    <source>
        <strain evidence="2 3">CCFEE 5935</strain>
    </source>
</reference>
<keyword evidence="3" id="KW-1185">Reference proteome</keyword>
<gene>
    <name evidence="2" type="ORF">LTR77_003136</name>
</gene>
<feature type="compositionally biased region" description="Polar residues" evidence="1">
    <location>
        <begin position="200"/>
        <end position="222"/>
    </location>
</feature>
<feature type="region of interest" description="Disordered" evidence="1">
    <location>
        <begin position="157"/>
        <end position="294"/>
    </location>
</feature>